<accession>A0A318XN85</accession>
<gene>
    <name evidence="2" type="ORF">LY28_00681</name>
</gene>
<evidence type="ECO:0000313" key="2">
    <source>
        <dbReference type="EMBL" id="PYG89462.1"/>
    </source>
</evidence>
<proteinExistence type="predicted"/>
<dbReference type="Proteomes" id="UP000248132">
    <property type="component" value="Unassembled WGS sequence"/>
</dbReference>
<keyword evidence="3" id="KW-1185">Reference proteome</keyword>
<reference evidence="2 3" key="1">
    <citation type="submission" date="2018-06" db="EMBL/GenBank/DDBJ databases">
        <title>Genomic Encyclopedia of Type Strains, Phase I: the one thousand microbial genomes (KMG-I) project.</title>
        <authorList>
            <person name="Kyrpides N."/>
        </authorList>
    </citation>
    <scope>NUCLEOTIDE SEQUENCE [LARGE SCALE GENOMIC DNA]</scope>
    <source>
        <strain evidence="2 3">DSM 19573</strain>
    </source>
</reference>
<evidence type="ECO:0000313" key="3">
    <source>
        <dbReference type="Proteomes" id="UP000248132"/>
    </source>
</evidence>
<keyword evidence="1" id="KW-0812">Transmembrane</keyword>
<comment type="caution">
    <text evidence="2">The sequence shown here is derived from an EMBL/GenBank/DDBJ whole genome shotgun (WGS) entry which is preliminary data.</text>
</comment>
<evidence type="ECO:0000256" key="1">
    <source>
        <dbReference type="SAM" id="Phobius"/>
    </source>
</evidence>
<protein>
    <submittedName>
        <fullName evidence="2">Uncharacterized protein</fullName>
    </submittedName>
</protein>
<organism evidence="2 3">
    <name type="scientific">Ruminiclostridium sufflavum DSM 19573</name>
    <dbReference type="NCBI Taxonomy" id="1121337"/>
    <lineage>
        <taxon>Bacteria</taxon>
        <taxon>Bacillati</taxon>
        <taxon>Bacillota</taxon>
        <taxon>Clostridia</taxon>
        <taxon>Eubacteriales</taxon>
        <taxon>Oscillospiraceae</taxon>
        <taxon>Ruminiclostridium</taxon>
    </lineage>
</organism>
<dbReference type="AlphaFoldDB" id="A0A318XN85"/>
<feature type="transmembrane region" description="Helical" evidence="1">
    <location>
        <begin position="21"/>
        <end position="46"/>
    </location>
</feature>
<keyword evidence="1" id="KW-1133">Transmembrane helix</keyword>
<name>A0A318XN85_9FIRM</name>
<dbReference type="EMBL" id="QKMR01000003">
    <property type="protein sequence ID" value="PYG89462.1"/>
    <property type="molecule type" value="Genomic_DNA"/>
</dbReference>
<keyword evidence="1" id="KW-0472">Membrane</keyword>
<sequence>MKIRMRNYIKNVMKTGMMFRTLTGLPMYLGSCCIVCCSISGGGLYYGHKL</sequence>